<protein>
    <submittedName>
        <fullName evidence="1">Uncharacterized protein</fullName>
    </submittedName>
</protein>
<accession>A0A8X7PQK8</accession>
<dbReference type="AlphaFoldDB" id="A0A8X7PQK8"/>
<dbReference type="EMBL" id="JAAMPC010000015">
    <property type="protein sequence ID" value="KAG2256639.1"/>
    <property type="molecule type" value="Genomic_DNA"/>
</dbReference>
<evidence type="ECO:0000313" key="2">
    <source>
        <dbReference type="Proteomes" id="UP000886595"/>
    </source>
</evidence>
<comment type="caution">
    <text evidence="1">The sequence shown here is derived from an EMBL/GenBank/DDBJ whole genome shotgun (WGS) entry which is preliminary data.</text>
</comment>
<reference evidence="1 2" key="1">
    <citation type="submission" date="2020-02" db="EMBL/GenBank/DDBJ databases">
        <authorList>
            <person name="Ma Q."/>
            <person name="Huang Y."/>
            <person name="Song X."/>
            <person name="Pei D."/>
        </authorList>
    </citation>
    <scope>NUCLEOTIDE SEQUENCE [LARGE SCALE GENOMIC DNA]</scope>
    <source>
        <strain evidence="1">Sxm20200214</strain>
        <tissue evidence="1">Leaf</tissue>
    </source>
</reference>
<evidence type="ECO:0000313" key="1">
    <source>
        <dbReference type="EMBL" id="KAG2256639.1"/>
    </source>
</evidence>
<name>A0A8X7PQK8_BRACI</name>
<organism evidence="1 2">
    <name type="scientific">Brassica carinata</name>
    <name type="common">Ethiopian mustard</name>
    <name type="synonym">Abyssinian cabbage</name>
    <dbReference type="NCBI Taxonomy" id="52824"/>
    <lineage>
        <taxon>Eukaryota</taxon>
        <taxon>Viridiplantae</taxon>
        <taxon>Streptophyta</taxon>
        <taxon>Embryophyta</taxon>
        <taxon>Tracheophyta</taxon>
        <taxon>Spermatophyta</taxon>
        <taxon>Magnoliopsida</taxon>
        <taxon>eudicotyledons</taxon>
        <taxon>Gunneridae</taxon>
        <taxon>Pentapetalae</taxon>
        <taxon>rosids</taxon>
        <taxon>malvids</taxon>
        <taxon>Brassicales</taxon>
        <taxon>Brassicaceae</taxon>
        <taxon>Brassiceae</taxon>
        <taxon>Brassica</taxon>
    </lineage>
</organism>
<keyword evidence="2" id="KW-1185">Reference proteome</keyword>
<dbReference type="Proteomes" id="UP000886595">
    <property type="component" value="Unassembled WGS sequence"/>
</dbReference>
<sequence>MNDGGDEASQDGVPARVSDWRGLIVDTEQESKSQSAALSEIEKKWKEELDQELERKRQEIMRQAGTDHPKRQKLEPTQREIEIYVI</sequence>
<proteinExistence type="predicted"/>
<gene>
    <name evidence="1" type="ORF">Bca52824_075933</name>
</gene>